<dbReference type="VEuPathDB" id="FungiDB:SPSK_01422"/>
<evidence type="ECO:0000313" key="3">
    <source>
        <dbReference type="Proteomes" id="UP000033710"/>
    </source>
</evidence>
<feature type="region of interest" description="Disordered" evidence="1">
    <location>
        <begin position="237"/>
        <end position="256"/>
    </location>
</feature>
<comment type="caution">
    <text evidence="2">The sequence shown here is derived from an EMBL/GenBank/DDBJ whole genome shotgun (WGS) entry which is preliminary data.</text>
</comment>
<feature type="compositionally biased region" description="Basic and acidic residues" evidence="1">
    <location>
        <begin position="376"/>
        <end position="393"/>
    </location>
</feature>
<feature type="region of interest" description="Disordered" evidence="1">
    <location>
        <begin position="860"/>
        <end position="888"/>
    </location>
</feature>
<evidence type="ECO:0000313" key="2">
    <source>
        <dbReference type="EMBL" id="KJR87188.1"/>
    </source>
</evidence>
<feature type="compositionally biased region" description="Low complexity" evidence="1">
    <location>
        <begin position="237"/>
        <end position="246"/>
    </location>
</feature>
<feature type="compositionally biased region" description="Basic and acidic residues" evidence="1">
    <location>
        <begin position="876"/>
        <end position="888"/>
    </location>
</feature>
<accession>A0A0F2MBV8</accession>
<reference evidence="2 3" key="2">
    <citation type="journal article" date="2015" name="Eukaryot. Cell">
        <title>Asexual propagation of a virulent clone complex in a human and feline outbreak of sporotrichosis.</title>
        <authorList>
            <person name="Teixeira Mde M."/>
            <person name="Rodrigues A.M."/>
            <person name="Tsui C.K."/>
            <person name="de Almeida L.G."/>
            <person name="Van Diepeningen A.D."/>
            <person name="van den Ende B.G."/>
            <person name="Fernandes G.F."/>
            <person name="Kano R."/>
            <person name="Hamelin R.C."/>
            <person name="Lopes-Bezerra L.M."/>
            <person name="Vasconcelos A.T."/>
            <person name="de Hoog S."/>
            <person name="de Camargo Z.P."/>
            <person name="Felipe M.S."/>
        </authorList>
    </citation>
    <scope>NUCLEOTIDE SEQUENCE [LARGE SCALE GENOMIC DNA]</scope>
    <source>
        <strain evidence="2 3">1099-18</strain>
    </source>
</reference>
<name>A0A0F2MBV8_SPOSC</name>
<feature type="region of interest" description="Disordered" evidence="1">
    <location>
        <begin position="365"/>
        <end position="440"/>
    </location>
</feature>
<organism evidence="2 3">
    <name type="scientific">Sporothrix schenckii 1099-18</name>
    <dbReference type="NCBI Taxonomy" id="1397361"/>
    <lineage>
        <taxon>Eukaryota</taxon>
        <taxon>Fungi</taxon>
        <taxon>Dikarya</taxon>
        <taxon>Ascomycota</taxon>
        <taxon>Pezizomycotina</taxon>
        <taxon>Sordariomycetes</taxon>
        <taxon>Sordariomycetidae</taxon>
        <taxon>Ophiostomatales</taxon>
        <taxon>Ophiostomataceae</taxon>
        <taxon>Sporothrix</taxon>
    </lineage>
</organism>
<dbReference type="Proteomes" id="UP000033710">
    <property type="component" value="Unassembled WGS sequence"/>
</dbReference>
<dbReference type="KEGG" id="ssck:SPSK_01422"/>
<feature type="compositionally biased region" description="Gly residues" evidence="1">
    <location>
        <begin position="401"/>
        <end position="410"/>
    </location>
</feature>
<gene>
    <name evidence="2" type="ORF">SPSK_01422</name>
</gene>
<proteinExistence type="predicted"/>
<evidence type="ECO:0000256" key="1">
    <source>
        <dbReference type="SAM" id="MobiDB-lite"/>
    </source>
</evidence>
<reference evidence="2 3" key="1">
    <citation type="journal article" date="2014" name="BMC Genomics">
        <title>Comparative genomics of the major fungal agents of human and animal Sporotrichosis: Sporothrix schenckii and Sporothrix brasiliensis.</title>
        <authorList>
            <person name="Teixeira M.M."/>
            <person name="de Almeida L.G."/>
            <person name="Kubitschek-Barreira P."/>
            <person name="Alves F.L."/>
            <person name="Kioshima E.S."/>
            <person name="Abadio A.K."/>
            <person name="Fernandes L."/>
            <person name="Derengowski L.S."/>
            <person name="Ferreira K.S."/>
            <person name="Souza R.C."/>
            <person name="Ruiz J.C."/>
            <person name="de Andrade N.C."/>
            <person name="Paes H.C."/>
            <person name="Nicola A.M."/>
            <person name="Albuquerque P."/>
            <person name="Gerber A.L."/>
            <person name="Martins V.P."/>
            <person name="Peconick L.D."/>
            <person name="Neto A.V."/>
            <person name="Chaucanez C.B."/>
            <person name="Silva P.A."/>
            <person name="Cunha O.L."/>
            <person name="de Oliveira F.F."/>
            <person name="dos Santos T.C."/>
            <person name="Barros A.L."/>
            <person name="Soares M.A."/>
            <person name="de Oliveira L.M."/>
            <person name="Marini M.M."/>
            <person name="Villalobos-Duno H."/>
            <person name="Cunha M.M."/>
            <person name="de Hoog S."/>
            <person name="da Silveira J.F."/>
            <person name="Henrissat B."/>
            <person name="Nino-Vega G.A."/>
            <person name="Cisalpino P.S."/>
            <person name="Mora-Montes H.M."/>
            <person name="Almeida S.R."/>
            <person name="Stajich J.E."/>
            <person name="Lopes-Bezerra L.M."/>
            <person name="Vasconcelos A.T."/>
            <person name="Felipe M.S."/>
        </authorList>
    </citation>
    <scope>NUCLEOTIDE SEQUENCE [LARGE SCALE GENOMIC DNA]</scope>
    <source>
        <strain evidence="2 3">1099-18</strain>
    </source>
</reference>
<dbReference type="GeneID" id="27663613"/>
<dbReference type="RefSeq" id="XP_016589864.1">
    <property type="nucleotide sequence ID" value="XM_016728336.1"/>
</dbReference>
<sequence length="905" mass="93522">MQHYKRGWCGRPGRRFRRRLGPGVGLGDGGATDNTRHRRRELRTQWRDGAAQVQAVALVAAGGADGRGDAGRRRLAALAALAQVAAVLLAEIRDARLAGHRARGCWCGGWPWCLLRRFLGRLLERCLWRLLGWKPWCLAERGRVGAGKHGRLLLRCGTKRRGAAVLGGLAARDQGALELGRRRGHAVVGGAAPQHAAAAVGVRRDGPKIGRPGQLGAVLGVGNQFGNVRVVGLNGGRASASTSGSRATHRARRQSRVTGAAARMLRGQMGGLQLLHLGRQGRAAAVLAAVALDAPAVGGAAVRVVVRGRGRGRGGVLDARLGAQPREDKVAARVVGGLALGAGLAAAAHGAGAAAGATAGAAAVHEDAPAAVQQNADDRGRQHNEAANDADERRHKRGRRQLGGGVGGGKDGLEPRVGPAARRGRRRRGGPALAAAANHADDGVRHAVRGPLGGRVAGHPGRRRQVEQLHDAAAQAARGRAGLGRVAADDQHLVRVGREALVAGAGVRGGVAARVDLGPGEGGQRQHPDVVVEVAADAEAVEAAVVVDVEARGVGRGGDDGAGARALAEAGAARRRLLVPFLAGDVVDVQGGQERGAGGAAGGRVVGLAGDGDPLRVDDAANGHEDALRADGHPHELRVGAAAHGGRQRAVGPRLGVLRGHVDGDERVGDVDGGEAVDARHGVDGPPRRAAQAGKVPRLVLRGRAGGAAVGHVARHVGRQVDVQKPGPKLPFRAVPVGLVQLRGVAGRLAVLRRVLEQPAVQEPLVVVGEHGAVNVVGRNVVGVGARRHLVEHAHVGREVVLDGKRHAKVERVHDAQRILVRRHGAVRAVVHARNPHHAAAVEIQRVAHNGRPRLFPVAHGGVDLPGDPAGRLGRGRRDETGRGEERGGLHVRAMCDTEKGGTWL</sequence>
<dbReference type="EMBL" id="AXCR01000005">
    <property type="protein sequence ID" value="KJR87188.1"/>
    <property type="molecule type" value="Genomic_DNA"/>
</dbReference>
<protein>
    <submittedName>
        <fullName evidence="2">Uncharacterized protein</fullName>
    </submittedName>
</protein>
<dbReference type="AlphaFoldDB" id="A0A0F2MBV8"/>